<dbReference type="EMBL" id="AFMN01000001">
    <property type="protein sequence ID" value="EGL99504.1"/>
    <property type="molecule type" value="Genomic_DNA"/>
</dbReference>
<gene>
    <name evidence="2" type="ORF">NIAS840_01222</name>
</gene>
<dbReference type="RefSeq" id="WP_003706247.1">
    <property type="nucleotide sequence ID" value="NZ_AFMN01000001.1"/>
</dbReference>
<evidence type="ECO:0000313" key="2">
    <source>
        <dbReference type="EMBL" id="EGL99504.1"/>
    </source>
</evidence>
<sequence>MKKTIKTIATATAVVSATALTVNEKAKENQETKVAQAENDAQVAQQTAQNAVNQKQSEVDKLNSQLSSVNTITLPVGYADAIKAYSNSQNPDEWATLKNKIQQVANPGMEINTYKHNENDAKIQVDYKNLTLE</sequence>
<dbReference type="Proteomes" id="UP000006227">
    <property type="component" value="Unassembled WGS sequence"/>
</dbReference>
<protein>
    <submittedName>
        <fullName evidence="2">Uncharacterized protein</fullName>
    </submittedName>
</protein>
<name>F5VFF8_9LACO</name>
<organism evidence="2 3">
    <name type="scientific">Ligilactobacillus salivarius NIAS840</name>
    <dbReference type="NCBI Taxonomy" id="1029822"/>
    <lineage>
        <taxon>Bacteria</taxon>
        <taxon>Bacillati</taxon>
        <taxon>Bacillota</taxon>
        <taxon>Bacilli</taxon>
        <taxon>Lactobacillales</taxon>
        <taxon>Lactobacillaceae</taxon>
        <taxon>Ligilactobacillus</taxon>
    </lineage>
</organism>
<evidence type="ECO:0000313" key="3">
    <source>
        <dbReference type="Proteomes" id="UP000006227"/>
    </source>
</evidence>
<feature type="region of interest" description="Disordered" evidence="1">
    <location>
        <begin position="29"/>
        <end position="49"/>
    </location>
</feature>
<evidence type="ECO:0000256" key="1">
    <source>
        <dbReference type="SAM" id="MobiDB-lite"/>
    </source>
</evidence>
<comment type="caution">
    <text evidence="2">The sequence shown here is derived from an EMBL/GenBank/DDBJ whole genome shotgun (WGS) entry which is preliminary data.</text>
</comment>
<accession>F5VFF8</accession>
<proteinExistence type="predicted"/>
<dbReference type="PATRIC" id="fig|1029822.3.peg.1219"/>
<dbReference type="AlphaFoldDB" id="F5VFF8"/>
<reference evidence="2 3" key="1">
    <citation type="journal article" date="2011" name="J. Bacteriol.">
        <title>Genome Sequence of Lactobacillus salivarius NIAS840, Isolated from Chicken Intestine.</title>
        <authorList>
            <person name="Ham J.S."/>
            <person name="Kim H.W."/>
            <person name="Seol K.H."/>
            <person name="Jang A."/>
            <person name="Jeong S.G."/>
            <person name="Oh M.H."/>
            <person name="Kim D.H."/>
            <person name="Kang D.K."/>
            <person name="Kim G.B."/>
            <person name="Cha C.J."/>
        </authorList>
    </citation>
    <scope>NUCLEOTIDE SEQUENCE [LARGE SCALE GENOMIC DNA]</scope>
    <source>
        <strain evidence="2 3">NIAS840</strain>
    </source>
</reference>